<dbReference type="RefSeq" id="XP_067177352.1">
    <property type="nucleotide sequence ID" value="XM_067320742.1"/>
</dbReference>
<feature type="compositionally biased region" description="Pro residues" evidence="1">
    <location>
        <begin position="694"/>
        <end position="706"/>
    </location>
</feature>
<evidence type="ECO:0000313" key="3">
    <source>
        <dbReference type="EMBL" id="KAG5474410.1"/>
    </source>
</evidence>
<dbReference type="EMBL" id="JAFEUZ010000028">
    <property type="protein sequence ID" value="KAG5474410.1"/>
    <property type="molecule type" value="Genomic_DNA"/>
</dbReference>
<dbReference type="GO" id="GO:0004672">
    <property type="term" value="F:protein kinase activity"/>
    <property type="evidence" value="ECO:0007669"/>
    <property type="project" value="InterPro"/>
</dbReference>
<feature type="domain" description="Protein kinase" evidence="2">
    <location>
        <begin position="1"/>
        <end position="261"/>
    </location>
</feature>
<organism evidence="3 4">
    <name type="scientific">Leishmania martiniquensis</name>
    <dbReference type="NCBI Taxonomy" id="1580590"/>
    <lineage>
        <taxon>Eukaryota</taxon>
        <taxon>Discoba</taxon>
        <taxon>Euglenozoa</taxon>
        <taxon>Kinetoplastea</taxon>
        <taxon>Metakinetoplastina</taxon>
        <taxon>Trypanosomatida</taxon>
        <taxon>Trypanosomatidae</taxon>
        <taxon>Leishmaniinae</taxon>
        <taxon>Leishmania</taxon>
    </lineage>
</organism>
<dbReference type="SMART" id="SM00220">
    <property type="entry name" value="S_TKc"/>
    <property type="match status" value="1"/>
</dbReference>
<accession>A0A836KKY0</accession>
<reference evidence="3 4" key="1">
    <citation type="submission" date="2021-03" db="EMBL/GenBank/DDBJ databases">
        <title>Leishmania (Mundinia) martiniquensis Genome sequencing and assembly.</title>
        <authorList>
            <person name="Almutairi H."/>
            <person name="Gatherer D."/>
        </authorList>
    </citation>
    <scope>NUCLEOTIDE SEQUENCE [LARGE SCALE GENOMIC DNA]</scope>
    <source>
        <strain evidence="3">LSCM1</strain>
    </source>
</reference>
<evidence type="ECO:0000313" key="4">
    <source>
        <dbReference type="Proteomes" id="UP000673552"/>
    </source>
</evidence>
<dbReference type="Proteomes" id="UP000673552">
    <property type="component" value="Chromosome 28"/>
</dbReference>
<dbReference type="SUPFAM" id="SSF56112">
    <property type="entry name" value="Protein kinase-like (PK-like)"/>
    <property type="match status" value="1"/>
</dbReference>
<protein>
    <recommendedName>
        <fullName evidence="2">Protein kinase domain-containing protein</fullName>
    </recommendedName>
</protein>
<feature type="compositionally biased region" description="Low complexity" evidence="1">
    <location>
        <begin position="337"/>
        <end position="355"/>
    </location>
</feature>
<proteinExistence type="predicted"/>
<dbReference type="KEGG" id="lmat:92513254"/>
<feature type="compositionally biased region" description="Low complexity" evidence="1">
    <location>
        <begin position="707"/>
        <end position="720"/>
    </location>
</feature>
<evidence type="ECO:0000259" key="2">
    <source>
        <dbReference type="PROSITE" id="PS50011"/>
    </source>
</evidence>
<dbReference type="AlphaFoldDB" id="A0A836KKY0"/>
<feature type="compositionally biased region" description="Polar residues" evidence="1">
    <location>
        <begin position="628"/>
        <end position="641"/>
    </location>
</feature>
<dbReference type="GeneID" id="92513254"/>
<dbReference type="OrthoDB" id="252503at2759"/>
<evidence type="ECO:0000256" key="1">
    <source>
        <dbReference type="SAM" id="MobiDB-lite"/>
    </source>
</evidence>
<dbReference type="SMR" id="A0A836KKY0"/>
<dbReference type="Gene3D" id="1.10.510.10">
    <property type="entry name" value="Transferase(Phosphotransferase) domain 1"/>
    <property type="match status" value="1"/>
</dbReference>
<dbReference type="InterPro" id="IPR000719">
    <property type="entry name" value="Prot_kinase_dom"/>
</dbReference>
<name>A0A836KKY0_9TRYP</name>
<feature type="compositionally biased region" description="Pro residues" evidence="1">
    <location>
        <begin position="271"/>
        <end position="280"/>
    </location>
</feature>
<feature type="compositionally biased region" description="Polar residues" evidence="1">
    <location>
        <begin position="463"/>
        <end position="472"/>
    </location>
</feature>
<dbReference type="InterPro" id="IPR011009">
    <property type="entry name" value="Kinase-like_dom_sf"/>
</dbReference>
<feature type="compositionally biased region" description="Low complexity" evidence="1">
    <location>
        <begin position="281"/>
        <end position="307"/>
    </location>
</feature>
<sequence length="846" mass="90761">MIRKKVLSISSNSATLLVQDTEAGGALRVLRRVSVAGWADGEVSTAVQMYEELQKHRLRGFVPIHAVLVQSSFLSVLASYVSEGDVTTFIEEEERHSLDEARVLRWLCACALAIRQMHLHNLFFTGLTSDRVFLDRHTGGTANILLGVPLPLPVYFSQLQERKKSGARVELDYPPEVLAAAVAYPIGSRDGTNSSTKSGAGYHPTLSDVWCLGRLGVMLLTANGANIARRSGNTRQLLSRMMADQPASRPSMESVVQSLVILAGNISLGQPPWPSQPPTAPSTTSLPLASSGSASPAATRQPPTTAPGSARGGAPLAAAENRSTGGGGSKAKYTLTAASPRPASSQPPKASASLPQTDATTTRARDSQRPSTATPTHIAHTSPPPPMQAPAPHTDQTARLAHAQGDSWYRRAGEKFELLQRMNASPLRQSPFVGGGDTQQRSSRGEHGHRRFRGPTSGLLNMKSPSPQTSNRGGYIDHNTRVLNEMLAEQGELRRQAGLWQRSPQRRAENAKDVQREALRQLKLETAARQQEMRKHFTEWQRQNNQRLTDANNVEVIDQDGIVIVAPRSGPPPESRQLAAAAPAAEGGEVSADVKPPELRPQLTKDSQGEVAPRQPPLPPSSVPTNSASQATTPLVQTPAGDSTIATATDAHSTQHNGNILRASHSSESRQATGGSRGAGISALRQRTPSSLCSPPPQLSSAPPYPLRSSDSSGQVTSTSNDAEERSAQGVSGGRCAPRKSSADADTLSAVEWTVDGIRSTLRLLLRNRDLYGETMQEVAFFTSQPEEARLEARANEVFMKRLRKLLCDDALFLSAAPLCAQLVALEGLNYTLRDSSGGQPSQRRP</sequence>
<gene>
    <name evidence="3" type="ORF">LSCM1_03192</name>
</gene>
<comment type="caution">
    <text evidence="3">The sequence shown here is derived from an EMBL/GenBank/DDBJ whole genome shotgun (WGS) entry which is preliminary data.</text>
</comment>
<feature type="region of interest" description="Disordered" evidence="1">
    <location>
        <begin position="687"/>
        <end position="741"/>
    </location>
</feature>
<feature type="region of interest" description="Disordered" evidence="1">
    <location>
        <begin position="427"/>
        <end position="476"/>
    </location>
</feature>
<dbReference type="PROSITE" id="PS50011">
    <property type="entry name" value="PROTEIN_KINASE_DOM"/>
    <property type="match status" value="1"/>
</dbReference>
<keyword evidence="4" id="KW-1185">Reference proteome</keyword>
<dbReference type="GO" id="GO:0005524">
    <property type="term" value="F:ATP binding"/>
    <property type="evidence" value="ECO:0007669"/>
    <property type="project" value="InterPro"/>
</dbReference>
<feature type="region of interest" description="Disordered" evidence="1">
    <location>
        <begin position="270"/>
        <end position="401"/>
    </location>
</feature>
<feature type="region of interest" description="Disordered" evidence="1">
    <location>
        <begin position="565"/>
        <end position="641"/>
    </location>
</feature>